<name>A0A2D0JLB0_9GAMM</name>
<protein>
    <submittedName>
        <fullName evidence="2">Uncharacterized protein</fullName>
    </submittedName>
</protein>
<dbReference type="AlphaFoldDB" id="A0A2D0JLB0"/>
<organism evidence="2 3">
    <name type="scientific">Xenorhabdus miraniensis</name>
    <dbReference type="NCBI Taxonomy" id="351674"/>
    <lineage>
        <taxon>Bacteria</taxon>
        <taxon>Pseudomonadati</taxon>
        <taxon>Pseudomonadota</taxon>
        <taxon>Gammaproteobacteria</taxon>
        <taxon>Enterobacterales</taxon>
        <taxon>Morganellaceae</taxon>
        <taxon>Xenorhabdus</taxon>
    </lineage>
</organism>
<sequence length="65" mass="7253">MLVSIALGQYGISHERILAMSRPELDGWLAALGQLQGAPAKNTPRKRVRSLRQRQQHTPPPNQRG</sequence>
<keyword evidence="3" id="KW-1185">Reference proteome</keyword>
<evidence type="ECO:0000313" key="2">
    <source>
        <dbReference type="EMBL" id="PHM47085.1"/>
    </source>
</evidence>
<comment type="caution">
    <text evidence="2">The sequence shown here is derived from an EMBL/GenBank/DDBJ whole genome shotgun (WGS) entry which is preliminary data.</text>
</comment>
<evidence type="ECO:0000313" key="3">
    <source>
        <dbReference type="Proteomes" id="UP000221980"/>
    </source>
</evidence>
<feature type="compositionally biased region" description="Basic residues" evidence="1">
    <location>
        <begin position="43"/>
        <end position="55"/>
    </location>
</feature>
<dbReference type="Proteomes" id="UP000221980">
    <property type="component" value="Unassembled WGS sequence"/>
</dbReference>
<evidence type="ECO:0000256" key="1">
    <source>
        <dbReference type="SAM" id="MobiDB-lite"/>
    </source>
</evidence>
<proteinExistence type="predicted"/>
<accession>A0A2D0JLB0</accession>
<gene>
    <name evidence="2" type="ORF">Xmir_03504</name>
</gene>
<feature type="region of interest" description="Disordered" evidence="1">
    <location>
        <begin position="36"/>
        <end position="65"/>
    </location>
</feature>
<dbReference type="EMBL" id="NITZ01000022">
    <property type="protein sequence ID" value="PHM47085.1"/>
    <property type="molecule type" value="Genomic_DNA"/>
</dbReference>
<reference evidence="2 3" key="1">
    <citation type="journal article" date="2017" name="Nat. Microbiol.">
        <title>Natural product diversity associated with the nematode symbionts Photorhabdus and Xenorhabdus.</title>
        <authorList>
            <person name="Tobias N.J."/>
            <person name="Wolff H."/>
            <person name="Djahanschiri B."/>
            <person name="Grundmann F."/>
            <person name="Kronenwerth M."/>
            <person name="Shi Y.M."/>
            <person name="Simonyi S."/>
            <person name="Grun P."/>
            <person name="Shapiro-Ilan D."/>
            <person name="Pidot S.J."/>
            <person name="Stinear T.P."/>
            <person name="Ebersberger I."/>
            <person name="Bode H.B."/>
        </authorList>
    </citation>
    <scope>NUCLEOTIDE SEQUENCE [LARGE SCALE GENOMIC DNA]</scope>
    <source>
        <strain evidence="2 3">DSM 17902</strain>
    </source>
</reference>
<dbReference type="RefSeq" id="WP_099115416.1">
    <property type="nucleotide sequence ID" value="NZ_CAWNQI010000054.1"/>
</dbReference>